<gene>
    <name evidence="2" type="primary">PLEST011008</name>
    <name evidence="2" type="ORF">PLESTB_001355700</name>
</gene>
<protein>
    <submittedName>
        <fullName evidence="2">Uncharacterized protein</fullName>
    </submittedName>
</protein>
<feature type="compositionally biased region" description="Low complexity" evidence="1">
    <location>
        <begin position="655"/>
        <end position="679"/>
    </location>
</feature>
<comment type="caution">
    <text evidence="2">The sequence shown here is derived from an EMBL/GenBank/DDBJ whole genome shotgun (WGS) entry which is preliminary data.</text>
</comment>
<reference evidence="2 3" key="1">
    <citation type="journal article" date="2023" name="Commun. Biol.">
        <title>Reorganization of the ancestral sex-determining regions during the evolution of trioecy in Pleodorina starrii.</title>
        <authorList>
            <person name="Takahashi K."/>
            <person name="Suzuki S."/>
            <person name="Kawai-Toyooka H."/>
            <person name="Yamamoto K."/>
            <person name="Hamaji T."/>
            <person name="Ootsuki R."/>
            <person name="Yamaguchi H."/>
            <person name="Kawachi M."/>
            <person name="Higashiyama T."/>
            <person name="Nozaki H."/>
        </authorList>
    </citation>
    <scope>NUCLEOTIDE SEQUENCE [LARGE SCALE GENOMIC DNA]</scope>
    <source>
        <strain evidence="2 3">NIES-4479</strain>
    </source>
</reference>
<accession>A0A9W6F6S1</accession>
<evidence type="ECO:0000313" key="3">
    <source>
        <dbReference type="Proteomes" id="UP001165080"/>
    </source>
</evidence>
<evidence type="ECO:0000256" key="1">
    <source>
        <dbReference type="SAM" id="MobiDB-lite"/>
    </source>
</evidence>
<name>A0A9W6F6S1_9CHLO</name>
<feature type="region of interest" description="Disordered" evidence="1">
    <location>
        <begin position="102"/>
        <end position="125"/>
    </location>
</feature>
<feature type="region of interest" description="Disordered" evidence="1">
    <location>
        <begin position="257"/>
        <end position="303"/>
    </location>
</feature>
<dbReference type="EMBL" id="BRXU01000022">
    <property type="protein sequence ID" value="GLC58409.1"/>
    <property type="molecule type" value="Genomic_DNA"/>
</dbReference>
<feature type="region of interest" description="Disordered" evidence="1">
    <location>
        <begin position="537"/>
        <end position="614"/>
    </location>
</feature>
<organism evidence="2 3">
    <name type="scientific">Pleodorina starrii</name>
    <dbReference type="NCBI Taxonomy" id="330485"/>
    <lineage>
        <taxon>Eukaryota</taxon>
        <taxon>Viridiplantae</taxon>
        <taxon>Chlorophyta</taxon>
        <taxon>core chlorophytes</taxon>
        <taxon>Chlorophyceae</taxon>
        <taxon>CS clade</taxon>
        <taxon>Chlamydomonadales</taxon>
        <taxon>Volvocaceae</taxon>
        <taxon>Pleodorina</taxon>
    </lineage>
</organism>
<dbReference type="AlphaFoldDB" id="A0A9W6F6S1"/>
<feature type="compositionally biased region" description="Low complexity" evidence="1">
    <location>
        <begin position="477"/>
        <end position="501"/>
    </location>
</feature>
<dbReference type="Proteomes" id="UP001165080">
    <property type="component" value="Unassembled WGS sequence"/>
</dbReference>
<evidence type="ECO:0000313" key="2">
    <source>
        <dbReference type="EMBL" id="GLC58409.1"/>
    </source>
</evidence>
<feature type="region of interest" description="Disordered" evidence="1">
    <location>
        <begin position="425"/>
        <end position="525"/>
    </location>
</feature>
<dbReference type="OrthoDB" id="560428at2759"/>
<proteinExistence type="predicted"/>
<feature type="compositionally biased region" description="Acidic residues" evidence="1">
    <location>
        <begin position="425"/>
        <end position="435"/>
    </location>
</feature>
<keyword evidence="3" id="KW-1185">Reference proteome</keyword>
<feature type="region of interest" description="Disordered" evidence="1">
    <location>
        <begin position="626"/>
        <end position="698"/>
    </location>
</feature>
<feature type="compositionally biased region" description="Acidic residues" evidence="1">
    <location>
        <begin position="262"/>
        <end position="279"/>
    </location>
</feature>
<sequence>MLRIGKKSRNFIKSLLRQLSNAFDGKSGEDDDEATDGRFKLENFFGLKLKQLPGAVLIYTAPTQSEPRFEAYGWMRDSLAVQVVEDVCDRLAAVHRLKKPPPRITLGRADRRPLEGAPAPIQPPSDHLRALGRTAYQNVLRRQLQERATGLWQQQLCNGGRPGEKGEHKSWLVQRSNAGEALCGCGGTCKEAREALRYPDTLALINWHEFSATNEENRILVHWAQLVDPTFKAWVEEREAARAKQIEDRAKLLERRVAADREEGDSGSDLESEEVEDEGAGAGPSNGTEARVPPVRGGGRRPHLFDPVRLREVFEKYNGSPRGFKAHAPMLLAEVGGNKTALKAALKAANLLWGVPTKNQVDRMKAEYLQHAQSKNVRQSLLSTLEAVPGMWTLKRLKAILKLQGVDIPDGRRRYKPAAVGADELLGEDSSEGEEASYSGSESYHDVYINSSSSDEDSDRGFRAGGLGAAGGEEHGAATVAAATAGQQTGDGQHRGAVAPRGRGGAGRGRGRQAAPAEPGGGAGAVNLIVPRARSAADAYGSSDEDSDRGFRAGGLGAAGGEEHGAATVAAATAGQQTGDGQHRGAVAPRGRGGAGRGRGRQAAPAEPGGGAGAVNLIVPHARSAADAYGSSDEDSDRGFRAGGLGAAGGEEHGAATVAAATAGQQTGDGQHRGAVAPRGRGGAGRGRGRQAAPAEPGGGAGAVNLIVPHARSAVVGLGLGARANRGSKLSEILEQLR</sequence>
<feature type="compositionally biased region" description="Low complexity" evidence="1">
    <location>
        <begin position="566"/>
        <end position="590"/>
    </location>
</feature>